<comment type="caution">
    <text evidence="2">The sequence shown here is derived from an EMBL/GenBank/DDBJ whole genome shotgun (WGS) entry which is preliminary data.</text>
</comment>
<feature type="compositionally biased region" description="Polar residues" evidence="1">
    <location>
        <begin position="24"/>
        <end position="42"/>
    </location>
</feature>
<protein>
    <submittedName>
        <fullName evidence="2">Similar to An08g02380</fullName>
    </submittedName>
</protein>
<proteinExistence type="predicted"/>
<gene>
    <name evidence="2" type="ORF">RIB2604_02902110</name>
</gene>
<evidence type="ECO:0000313" key="3">
    <source>
        <dbReference type="Proteomes" id="UP000075230"/>
    </source>
</evidence>
<reference evidence="2 3" key="1">
    <citation type="journal article" date="2016" name="DNA Res.">
        <title>Genome sequence of Aspergillus luchuensis NBRC 4314.</title>
        <authorList>
            <person name="Yamada O."/>
            <person name="Machida M."/>
            <person name="Hosoyama A."/>
            <person name="Goto M."/>
            <person name="Takahashi T."/>
            <person name="Futagami T."/>
            <person name="Yamagata Y."/>
            <person name="Takeuchi M."/>
            <person name="Kobayashi T."/>
            <person name="Koike H."/>
            <person name="Abe K."/>
            <person name="Asai K."/>
            <person name="Arita M."/>
            <person name="Fujita N."/>
            <person name="Fukuda K."/>
            <person name="Higa K."/>
            <person name="Horikawa H."/>
            <person name="Ishikawa T."/>
            <person name="Jinno K."/>
            <person name="Kato Y."/>
            <person name="Kirimura K."/>
            <person name="Mizutani O."/>
            <person name="Nakasone K."/>
            <person name="Sano M."/>
            <person name="Shiraishi Y."/>
            <person name="Tsukahara M."/>
            <person name="Gomi K."/>
        </authorList>
    </citation>
    <scope>NUCLEOTIDE SEQUENCE [LARGE SCALE GENOMIC DNA]</scope>
    <source>
        <strain evidence="2 3">RIB 2604</strain>
    </source>
</reference>
<dbReference type="VEuPathDB" id="FungiDB:ASPFODRAFT_43749"/>
<organism evidence="2 3">
    <name type="scientific">Aspergillus kawachii</name>
    <name type="common">White koji mold</name>
    <name type="synonym">Aspergillus awamori var. kawachi</name>
    <dbReference type="NCBI Taxonomy" id="1069201"/>
    <lineage>
        <taxon>Eukaryota</taxon>
        <taxon>Fungi</taxon>
        <taxon>Dikarya</taxon>
        <taxon>Ascomycota</taxon>
        <taxon>Pezizomycotina</taxon>
        <taxon>Eurotiomycetes</taxon>
        <taxon>Eurotiomycetidae</taxon>
        <taxon>Eurotiales</taxon>
        <taxon>Aspergillaceae</taxon>
        <taxon>Aspergillus</taxon>
        <taxon>Aspergillus subgen. Circumdati</taxon>
    </lineage>
</organism>
<dbReference type="AlphaFoldDB" id="A0A146FUA3"/>
<feature type="region of interest" description="Disordered" evidence="1">
    <location>
        <begin position="1"/>
        <end position="69"/>
    </location>
</feature>
<dbReference type="Proteomes" id="UP000075230">
    <property type="component" value="Unassembled WGS sequence"/>
</dbReference>
<evidence type="ECO:0000313" key="2">
    <source>
        <dbReference type="EMBL" id="GAT29340.1"/>
    </source>
</evidence>
<name>A0A146FUA3_ASPKA</name>
<evidence type="ECO:0000256" key="1">
    <source>
        <dbReference type="SAM" id="MobiDB-lite"/>
    </source>
</evidence>
<reference evidence="3" key="2">
    <citation type="submission" date="2016-02" db="EMBL/GenBank/DDBJ databases">
        <title>Genome sequencing of Aspergillus luchuensis NBRC 4314.</title>
        <authorList>
            <person name="Yamada O."/>
        </authorList>
    </citation>
    <scope>NUCLEOTIDE SEQUENCE [LARGE SCALE GENOMIC DNA]</scope>
    <source>
        <strain evidence="3">RIB 2604</strain>
    </source>
</reference>
<sequence length="69" mass="7289">MAPFRNFLSRKSTAPNGGEVSAAPNDNSASHASLDTHGSSPLNFRKSSENEPPEYKLSGMPPGTLSMDP</sequence>
<accession>A0A146FUA3</accession>
<dbReference type="EMBL" id="BCWF01000028">
    <property type="protein sequence ID" value="GAT29340.1"/>
    <property type="molecule type" value="Genomic_DNA"/>
</dbReference>